<dbReference type="InterPro" id="IPR006665">
    <property type="entry name" value="OmpA-like"/>
</dbReference>
<proteinExistence type="predicted"/>
<evidence type="ECO:0000256" key="1">
    <source>
        <dbReference type="ARBA" id="ARBA00004442"/>
    </source>
</evidence>
<dbReference type="AlphaFoldDB" id="A0A1P8KAF2"/>
<keyword evidence="7" id="KW-0969">Cilium</keyword>
<evidence type="ECO:0000256" key="4">
    <source>
        <dbReference type="SAM" id="Coils"/>
    </source>
</evidence>
<name>A0A1P8KAF2_9BURK</name>
<dbReference type="Pfam" id="PF14346">
    <property type="entry name" value="DUF4398"/>
    <property type="match status" value="1"/>
</dbReference>
<keyword evidence="5" id="KW-0732">Signal</keyword>
<protein>
    <submittedName>
        <fullName evidence="7">Flagellar motor protein MotB</fullName>
    </submittedName>
</protein>
<dbReference type="EMBL" id="CP019239">
    <property type="protein sequence ID" value="APW42980.1"/>
    <property type="molecule type" value="Genomic_DNA"/>
</dbReference>
<dbReference type="RefSeq" id="WP_029709697.1">
    <property type="nucleotide sequence ID" value="NZ_CP019239.1"/>
</dbReference>
<keyword evidence="8" id="KW-1185">Reference proteome</keyword>
<dbReference type="Proteomes" id="UP000186110">
    <property type="component" value="Chromosome"/>
</dbReference>
<dbReference type="PANTHER" id="PTHR30329:SF20">
    <property type="entry name" value="EXPORTED PROTEIN"/>
    <property type="match status" value="1"/>
</dbReference>
<accession>A0A1P8KAF2</accession>
<keyword evidence="2 3" id="KW-0472">Membrane</keyword>
<keyword evidence="7" id="KW-0282">Flagellum</keyword>
<dbReference type="InterPro" id="IPR036737">
    <property type="entry name" value="OmpA-like_sf"/>
</dbReference>
<dbReference type="KEGG" id="rsb:RS694_10850"/>
<feature type="chain" id="PRO_5010198921" evidence="5">
    <location>
        <begin position="22"/>
        <end position="296"/>
    </location>
</feature>
<dbReference type="eggNOG" id="COG2885">
    <property type="taxonomic scope" value="Bacteria"/>
</dbReference>
<comment type="subcellular location">
    <subcellularLocation>
        <location evidence="1">Cell outer membrane</location>
    </subcellularLocation>
</comment>
<feature type="signal peptide" evidence="5">
    <location>
        <begin position="1"/>
        <end position="21"/>
    </location>
</feature>
<dbReference type="STRING" id="1484693.RS694_10850"/>
<evidence type="ECO:0000256" key="5">
    <source>
        <dbReference type="SAM" id="SignalP"/>
    </source>
</evidence>
<dbReference type="InterPro" id="IPR006664">
    <property type="entry name" value="OMP_bac"/>
</dbReference>
<feature type="coiled-coil region" evidence="4">
    <location>
        <begin position="123"/>
        <end position="171"/>
    </location>
</feature>
<dbReference type="PRINTS" id="PR01021">
    <property type="entry name" value="OMPADOMAIN"/>
</dbReference>
<evidence type="ECO:0000313" key="7">
    <source>
        <dbReference type="EMBL" id="APW42980.1"/>
    </source>
</evidence>
<organism evidence="7 8">
    <name type="scientific">Rhodoferax saidenbachensis</name>
    <dbReference type="NCBI Taxonomy" id="1484693"/>
    <lineage>
        <taxon>Bacteria</taxon>
        <taxon>Pseudomonadati</taxon>
        <taxon>Pseudomonadota</taxon>
        <taxon>Betaproteobacteria</taxon>
        <taxon>Burkholderiales</taxon>
        <taxon>Comamonadaceae</taxon>
        <taxon>Rhodoferax</taxon>
    </lineage>
</organism>
<dbReference type="InterPro" id="IPR025511">
    <property type="entry name" value="DUF4398"/>
</dbReference>
<reference evidence="7 8" key="1">
    <citation type="submission" date="2017-01" db="EMBL/GenBank/DDBJ databases">
        <authorList>
            <person name="Mah S.A."/>
            <person name="Swanson W.J."/>
            <person name="Moy G.W."/>
            <person name="Vacquier V.D."/>
        </authorList>
    </citation>
    <scope>NUCLEOTIDE SEQUENCE [LARGE SCALE GENOMIC DNA]</scope>
    <source>
        <strain evidence="7 8">DSM 22694</strain>
    </source>
</reference>
<keyword evidence="7" id="KW-0966">Cell projection</keyword>
<dbReference type="GO" id="GO:0009279">
    <property type="term" value="C:cell outer membrane"/>
    <property type="evidence" value="ECO:0007669"/>
    <property type="project" value="UniProtKB-SubCell"/>
</dbReference>
<evidence type="ECO:0000313" key="8">
    <source>
        <dbReference type="Proteomes" id="UP000186110"/>
    </source>
</evidence>
<sequence length="296" mass="31801">MKKFVLTPAVLAIALVLGACASKPTSTTLLESTRNDYSQIQANPDVPTYAPLEMKLASDAMQRANNASAQGAAKDRVDALAELAQQKIAMTSVVVKQKQTEAQAARAAKERDEMRLIQRTTEAMQANTNAQQSQAIAQQAQSEAALAQQKAAEAQARTAQLEAQLADLSAQKTERGMVITLGEVLFGTDRASLTPDGLRNVQKLATVLQQNPLRTVLVEGFTDSTGTVAYNQDLSERRGISVRDALLQMGIGIERIGVRGYGAAYSVASNDTAAGRQQNRRVEILLSDDTGKTQQR</sequence>
<dbReference type="PANTHER" id="PTHR30329">
    <property type="entry name" value="STATOR ELEMENT OF FLAGELLAR MOTOR COMPLEX"/>
    <property type="match status" value="1"/>
</dbReference>
<dbReference type="SUPFAM" id="SSF103088">
    <property type="entry name" value="OmpA-like"/>
    <property type="match status" value="1"/>
</dbReference>
<dbReference type="PROSITE" id="PS51257">
    <property type="entry name" value="PROKAR_LIPOPROTEIN"/>
    <property type="match status" value="1"/>
</dbReference>
<dbReference type="Pfam" id="PF00691">
    <property type="entry name" value="OmpA"/>
    <property type="match status" value="1"/>
</dbReference>
<feature type="domain" description="OmpA-like" evidence="6">
    <location>
        <begin position="173"/>
        <end position="290"/>
    </location>
</feature>
<dbReference type="InterPro" id="IPR050330">
    <property type="entry name" value="Bact_OuterMem_StrucFunc"/>
</dbReference>
<evidence type="ECO:0000256" key="3">
    <source>
        <dbReference type="PROSITE-ProRule" id="PRU00473"/>
    </source>
</evidence>
<dbReference type="CDD" id="cd07185">
    <property type="entry name" value="OmpA_C-like"/>
    <property type="match status" value="1"/>
</dbReference>
<keyword evidence="4" id="KW-0175">Coiled coil</keyword>
<evidence type="ECO:0000256" key="2">
    <source>
        <dbReference type="ARBA" id="ARBA00023136"/>
    </source>
</evidence>
<evidence type="ECO:0000259" key="6">
    <source>
        <dbReference type="PROSITE" id="PS51123"/>
    </source>
</evidence>
<gene>
    <name evidence="7" type="ORF">RS694_10850</name>
</gene>
<dbReference type="PROSITE" id="PS51123">
    <property type="entry name" value="OMPA_2"/>
    <property type="match status" value="1"/>
</dbReference>
<dbReference type="Gene3D" id="3.30.1330.60">
    <property type="entry name" value="OmpA-like domain"/>
    <property type="match status" value="1"/>
</dbReference>